<reference evidence="1 2" key="1">
    <citation type="submission" date="2019-07" db="EMBL/GenBank/DDBJ databases">
        <authorList>
            <person name="Chang H.-W."/>
            <person name="Raman A."/>
            <person name="Venkatesh S."/>
            <person name="Gehrig J."/>
        </authorList>
    </citation>
    <scope>NUCLEOTIDE SEQUENCE [LARGE SCALE GENOMIC DNA]</scope>
    <source>
        <strain evidence="1">Blautia_wexlerae_LFYP_14</strain>
    </source>
</reference>
<dbReference type="EMBL" id="CABHOF010000046">
    <property type="protein sequence ID" value="VUX65995.1"/>
    <property type="molecule type" value="Genomic_DNA"/>
</dbReference>
<protein>
    <submittedName>
        <fullName evidence="1">Uncharacterized protein</fullName>
    </submittedName>
</protein>
<evidence type="ECO:0000313" key="2">
    <source>
        <dbReference type="Proteomes" id="UP000366766"/>
    </source>
</evidence>
<proteinExistence type="predicted"/>
<dbReference type="AlphaFoldDB" id="A0A564WUZ3"/>
<gene>
    <name evidence="1" type="ORF">BWLFYP14_02365</name>
</gene>
<organism evidence="1 2">
    <name type="scientific">Blautia wexlerae</name>
    <dbReference type="NCBI Taxonomy" id="418240"/>
    <lineage>
        <taxon>Bacteria</taxon>
        <taxon>Bacillati</taxon>
        <taxon>Bacillota</taxon>
        <taxon>Clostridia</taxon>
        <taxon>Lachnospirales</taxon>
        <taxon>Lachnospiraceae</taxon>
        <taxon>Blautia</taxon>
    </lineage>
</organism>
<dbReference type="RefSeq" id="WP_008707686.1">
    <property type="nucleotide sequence ID" value="NZ_AP031426.1"/>
</dbReference>
<name>A0A564WUZ3_9FIRM</name>
<keyword evidence="2" id="KW-1185">Reference proteome</keyword>
<sequence length="60" mass="6845">MDHIMTYEEYLRDVKKGIVTDLGNSPVTPLLLMLQGKWKTQITMTIWFVLLSAGIKTSAF</sequence>
<dbReference type="Proteomes" id="UP000366766">
    <property type="component" value="Unassembled WGS sequence"/>
</dbReference>
<evidence type="ECO:0000313" key="1">
    <source>
        <dbReference type="EMBL" id="VUX65995.1"/>
    </source>
</evidence>
<accession>A0A564WUZ3</accession>